<keyword evidence="1" id="KW-0732">Signal</keyword>
<dbReference type="PANTHER" id="PTHR31350">
    <property type="entry name" value="SI:DKEY-261L7.2"/>
    <property type="match status" value="1"/>
</dbReference>
<proteinExistence type="predicted"/>
<evidence type="ECO:0000313" key="2">
    <source>
        <dbReference type="EMBL" id="KAJ9563631.1"/>
    </source>
</evidence>
<comment type="caution">
    <text evidence="2">The sequence shown here is derived from an EMBL/GenBank/DDBJ whole genome shotgun (WGS) entry which is preliminary data.</text>
</comment>
<accession>A0AA38WU27</accession>
<reference evidence="2" key="1">
    <citation type="submission" date="2023-03" db="EMBL/GenBank/DDBJ databases">
        <title>Chromosome-scale reference genome and RAD-based genetic map of yellow starthistle (Centaurea solstitialis) reveal putative structural variation and QTLs associated with invader traits.</title>
        <authorList>
            <person name="Reatini B."/>
            <person name="Cang F.A."/>
            <person name="Jiang Q."/>
            <person name="Mckibben M.T.W."/>
            <person name="Barker M.S."/>
            <person name="Rieseberg L.H."/>
            <person name="Dlugosch K.M."/>
        </authorList>
    </citation>
    <scope>NUCLEOTIDE SEQUENCE</scope>
    <source>
        <strain evidence="2">CAN-66</strain>
        <tissue evidence="2">Leaf</tissue>
    </source>
</reference>
<dbReference type="AlphaFoldDB" id="A0AA38WU27"/>
<feature type="signal peptide" evidence="1">
    <location>
        <begin position="1"/>
        <end position="25"/>
    </location>
</feature>
<evidence type="ECO:0000313" key="3">
    <source>
        <dbReference type="Proteomes" id="UP001172457"/>
    </source>
</evidence>
<keyword evidence="3" id="KW-1185">Reference proteome</keyword>
<protein>
    <submittedName>
        <fullName evidence="2">Uncharacterized protein</fullName>
    </submittedName>
</protein>
<dbReference type="EMBL" id="JARYMX010000002">
    <property type="protein sequence ID" value="KAJ9563631.1"/>
    <property type="molecule type" value="Genomic_DNA"/>
</dbReference>
<sequence>MSGVAASPWILGTFLLSSSSSSSLAMEFSTSTCGGGGGSTPVCCRSQFRPPKDLKFVLHDALDSSGFNTTYARKAMEGFCSQIRKLSDIERETSIIINGEVDLGKTTLHIAAEDDSLISHSSVPLPVDAFMQRLDDLSRGYCSRYHSSFRSSPDNFLECLERYMYVDKGFRRTNSSQLEQRAVYLNSVGRFLYLKLHYVLTHRVGSMSMLTLIYSEILKMLRVWGLLNYDVEISSHNDSYGSPRGYIKQKTTVADQQHIVTTESLLLKVAPVFYVEIFTCRFTY</sequence>
<evidence type="ECO:0000256" key="1">
    <source>
        <dbReference type="SAM" id="SignalP"/>
    </source>
</evidence>
<dbReference type="PANTHER" id="PTHR31350:SF29">
    <property type="entry name" value="PROTEIN SIRB1 N-TERMINAL DOMAIN-CONTAINING PROTEIN"/>
    <property type="match status" value="1"/>
</dbReference>
<dbReference type="Proteomes" id="UP001172457">
    <property type="component" value="Chromosome 2"/>
</dbReference>
<name>A0AA38WU27_9ASTR</name>
<feature type="chain" id="PRO_5041463469" evidence="1">
    <location>
        <begin position="26"/>
        <end position="284"/>
    </location>
</feature>
<gene>
    <name evidence="2" type="ORF">OSB04_008791</name>
</gene>
<organism evidence="2 3">
    <name type="scientific">Centaurea solstitialis</name>
    <name type="common">yellow star-thistle</name>
    <dbReference type="NCBI Taxonomy" id="347529"/>
    <lineage>
        <taxon>Eukaryota</taxon>
        <taxon>Viridiplantae</taxon>
        <taxon>Streptophyta</taxon>
        <taxon>Embryophyta</taxon>
        <taxon>Tracheophyta</taxon>
        <taxon>Spermatophyta</taxon>
        <taxon>Magnoliopsida</taxon>
        <taxon>eudicotyledons</taxon>
        <taxon>Gunneridae</taxon>
        <taxon>Pentapetalae</taxon>
        <taxon>asterids</taxon>
        <taxon>campanulids</taxon>
        <taxon>Asterales</taxon>
        <taxon>Asteraceae</taxon>
        <taxon>Carduoideae</taxon>
        <taxon>Cardueae</taxon>
        <taxon>Centaureinae</taxon>
        <taxon>Centaurea</taxon>
    </lineage>
</organism>